<dbReference type="InterPro" id="IPR032264">
    <property type="entry name" value="MenD_middle"/>
</dbReference>
<dbReference type="Pfam" id="PF16582">
    <property type="entry name" value="TPP_enzyme_M_2"/>
    <property type="match status" value="1"/>
</dbReference>
<comment type="cofactor">
    <cofactor evidence="7">
        <name>thiamine diphosphate</name>
        <dbReference type="ChEBI" id="CHEBI:58937"/>
    </cofactor>
    <text evidence="7">Binds 1 thiamine pyrophosphate per subunit.</text>
</comment>
<name>A0ABU6NW31_9BACI</name>
<sequence>MSQSDPLTKYVANFVDELARSGVEDVVISPGSRSTPLAILIAEHKNLTVHLSIDERSAGFFALGIAKVQKKPVALLCTSGTAAANYYPAIVEAYYARVPLVVITADRPHELRDIGAPQAIDQINIYGKYAKWFVDVALPEENSNMFRYVRQIAGRAVNKAMTKPYGIVHLNFPLREPLLPNLNMENLWSSEDMRERQITFLPSNQTLSEEDLNELVHLLEEFSKGLIVCGEMDGERAEESIVELSNHLSFPILADPLSQLRTGKHSKRKVIDHYDTLLKDEEIINHLKPDVVIRFGAMPVSKPLMLMLKNNPDIIQIIIDDAGGYREPTLNGAYIVPAAENFICRQLISRTAKRDESRFDKSWILANEICSQYINEEIAQINDLFEGKIYTELQKNVCEECNLVIGNSMPIRDFDTYFGNTDKEIHVYGNRGANGIDGVVSTALGISLKTEAPTVLIIGDLSFFHDLNGLLMAKLHAIDLTVLLINNDGGGIFSFLPQSKEEKHFEALFGTPIGLDYEKAAQLYDGSYKKIEDWDQFRQFFETMRTRKGLNIIEVPTDRNTRVEVHRELLQLVSQEIKKGLQL</sequence>
<keyword evidence="2 7" id="KW-0808">Transferase</keyword>
<evidence type="ECO:0000256" key="6">
    <source>
        <dbReference type="ARBA" id="ARBA00023211"/>
    </source>
</evidence>
<dbReference type="NCBIfam" id="TIGR00173">
    <property type="entry name" value="menD"/>
    <property type="match status" value="1"/>
</dbReference>
<evidence type="ECO:0000259" key="9">
    <source>
        <dbReference type="Pfam" id="PF02776"/>
    </source>
</evidence>
<comment type="cofactor">
    <cofactor evidence="7">
        <name>Mg(2+)</name>
        <dbReference type="ChEBI" id="CHEBI:18420"/>
    </cofactor>
    <cofactor evidence="7">
        <name>Mn(2+)</name>
        <dbReference type="ChEBI" id="CHEBI:29035"/>
    </cofactor>
</comment>
<dbReference type="InterPro" id="IPR004433">
    <property type="entry name" value="MenaQ_synth_MenD"/>
</dbReference>
<dbReference type="InterPro" id="IPR012001">
    <property type="entry name" value="Thiamin_PyroP_enz_TPP-bd_dom"/>
</dbReference>
<evidence type="ECO:0000256" key="7">
    <source>
        <dbReference type="HAMAP-Rule" id="MF_01659"/>
    </source>
</evidence>
<dbReference type="InterPro" id="IPR029035">
    <property type="entry name" value="DHS-like_NAD/FAD-binding_dom"/>
</dbReference>
<dbReference type="EMBL" id="JARTFS010000005">
    <property type="protein sequence ID" value="MED4401309.1"/>
    <property type="molecule type" value="Genomic_DNA"/>
</dbReference>
<keyword evidence="6 7" id="KW-0464">Manganese</keyword>
<keyword evidence="12" id="KW-1185">Reference proteome</keyword>
<dbReference type="HAMAP" id="MF_01659">
    <property type="entry name" value="MenD"/>
    <property type="match status" value="1"/>
</dbReference>
<proteinExistence type="inferred from homology"/>
<gene>
    <name evidence="7 11" type="primary">menD</name>
    <name evidence="11" type="ORF">P9271_08155</name>
</gene>
<evidence type="ECO:0000259" key="10">
    <source>
        <dbReference type="Pfam" id="PF16582"/>
    </source>
</evidence>
<comment type="caution">
    <text evidence="11">The sequence shown here is derived from an EMBL/GenBank/DDBJ whole genome shotgun (WGS) entry which is preliminary data.</text>
</comment>
<keyword evidence="3 7" id="KW-0479">Metal-binding</keyword>
<feature type="domain" description="Menaquinone biosynthesis protein MenD middle" evidence="10">
    <location>
        <begin position="210"/>
        <end position="403"/>
    </location>
</feature>
<comment type="pathway">
    <text evidence="7">Quinol/quinone metabolism; 1,4-dihydroxy-2-naphthoate biosynthesis; 1,4-dihydroxy-2-naphthoate from chorismate: step 2/7.</text>
</comment>
<dbReference type="Proteomes" id="UP001342826">
    <property type="component" value="Unassembled WGS sequence"/>
</dbReference>
<comment type="pathway">
    <text evidence="7">Quinol/quinone metabolism; menaquinone biosynthesis.</text>
</comment>
<evidence type="ECO:0000256" key="3">
    <source>
        <dbReference type="ARBA" id="ARBA00022723"/>
    </source>
</evidence>
<dbReference type="RefSeq" id="WP_066228604.1">
    <property type="nucleotide sequence ID" value="NZ_JARTFQ010000007.1"/>
</dbReference>
<keyword evidence="1 7" id="KW-0474">Menaquinone biosynthesis</keyword>
<dbReference type="Pfam" id="PF02776">
    <property type="entry name" value="TPP_enzyme_N"/>
    <property type="match status" value="1"/>
</dbReference>
<dbReference type="InterPro" id="IPR011766">
    <property type="entry name" value="TPP_enzyme_TPP-bd"/>
</dbReference>
<dbReference type="Gene3D" id="3.40.50.970">
    <property type="match status" value="2"/>
</dbReference>
<dbReference type="InterPro" id="IPR029061">
    <property type="entry name" value="THDP-binding"/>
</dbReference>
<dbReference type="PIRSF" id="PIRSF004983">
    <property type="entry name" value="MenD"/>
    <property type="match status" value="1"/>
</dbReference>
<comment type="function">
    <text evidence="7">Catalyzes the thiamine diphosphate-dependent decarboxylation of 2-oxoglutarate and the subsequent addition of the resulting succinic semialdehyde-thiamine pyrophosphate anion to isochorismate to yield 2-succinyl-5-enolpyruvyl-6-hydroxy-3-cyclohexene-1-carboxylate (SEPHCHC).</text>
</comment>
<dbReference type="CDD" id="cd07037">
    <property type="entry name" value="TPP_PYR_MenD"/>
    <property type="match status" value="1"/>
</dbReference>
<evidence type="ECO:0000256" key="2">
    <source>
        <dbReference type="ARBA" id="ARBA00022679"/>
    </source>
</evidence>
<feature type="domain" description="Thiamine pyrophosphate enzyme N-terminal TPP-binding" evidence="9">
    <location>
        <begin position="13"/>
        <end position="124"/>
    </location>
</feature>
<keyword evidence="5 7" id="KW-0786">Thiamine pyrophosphate</keyword>
<evidence type="ECO:0000313" key="12">
    <source>
        <dbReference type="Proteomes" id="UP001342826"/>
    </source>
</evidence>
<dbReference type="SUPFAM" id="SSF52467">
    <property type="entry name" value="DHS-like NAD/FAD-binding domain"/>
    <property type="match status" value="1"/>
</dbReference>
<evidence type="ECO:0000256" key="4">
    <source>
        <dbReference type="ARBA" id="ARBA00022842"/>
    </source>
</evidence>
<organism evidence="11 12">
    <name type="scientific">Metabacillus fastidiosus</name>
    <dbReference type="NCBI Taxonomy" id="1458"/>
    <lineage>
        <taxon>Bacteria</taxon>
        <taxon>Bacillati</taxon>
        <taxon>Bacillota</taxon>
        <taxon>Bacilli</taxon>
        <taxon>Bacillales</taxon>
        <taxon>Bacillaceae</taxon>
        <taxon>Metabacillus</taxon>
    </lineage>
</organism>
<dbReference type="SUPFAM" id="SSF52518">
    <property type="entry name" value="Thiamin diphosphate-binding fold (THDP-binding)"/>
    <property type="match status" value="2"/>
</dbReference>
<comment type="subunit">
    <text evidence="7">Homodimer.</text>
</comment>
<dbReference type="PANTHER" id="PTHR42916">
    <property type="entry name" value="2-SUCCINYL-5-ENOLPYRUVYL-6-HYDROXY-3-CYCLOHEXENE-1-CARBOXYLATE SYNTHASE"/>
    <property type="match status" value="1"/>
</dbReference>
<comment type="similarity">
    <text evidence="7">Belongs to the TPP enzyme family. MenD subfamily.</text>
</comment>
<feature type="domain" description="Thiamine pyrophosphate enzyme TPP-binding" evidence="8">
    <location>
        <begin position="440"/>
        <end position="555"/>
    </location>
</feature>
<dbReference type="GeneID" id="301140867"/>
<evidence type="ECO:0000256" key="1">
    <source>
        <dbReference type="ARBA" id="ARBA00022428"/>
    </source>
</evidence>
<dbReference type="CDD" id="cd02009">
    <property type="entry name" value="TPP_SHCHC_synthase"/>
    <property type="match status" value="1"/>
</dbReference>
<dbReference type="GO" id="GO:0070204">
    <property type="term" value="F:2-succinyl-5-enolpyruvyl-6-hydroxy-3-cyclohexene-1-carboxylic-acid synthase activity"/>
    <property type="evidence" value="ECO:0007669"/>
    <property type="project" value="UniProtKB-EC"/>
</dbReference>
<keyword evidence="4 7" id="KW-0460">Magnesium</keyword>
<evidence type="ECO:0000256" key="5">
    <source>
        <dbReference type="ARBA" id="ARBA00023052"/>
    </source>
</evidence>
<reference evidence="11 12" key="1">
    <citation type="submission" date="2023-03" db="EMBL/GenBank/DDBJ databases">
        <title>Bacillus Genome Sequencing.</title>
        <authorList>
            <person name="Dunlap C."/>
        </authorList>
    </citation>
    <scope>NUCLEOTIDE SEQUENCE [LARGE SCALE GENOMIC DNA]</scope>
    <source>
        <strain evidence="11 12">NRS-1717</strain>
    </source>
</reference>
<protein>
    <recommendedName>
        <fullName evidence="7">2-succinyl-5-enolpyruvyl-6-hydroxy-3-cyclohexene-1-carboxylate synthase</fullName>
        <shortName evidence="7">SEPHCHC synthase</shortName>
        <ecNumber evidence="7">2.2.1.9</ecNumber>
    </recommendedName>
    <alternativeName>
        <fullName evidence="7">Menaquinone biosynthesis protein MenD</fullName>
    </alternativeName>
</protein>
<accession>A0ABU6NW31</accession>
<evidence type="ECO:0000313" key="11">
    <source>
        <dbReference type="EMBL" id="MED4401309.1"/>
    </source>
</evidence>
<dbReference type="EC" id="2.2.1.9" evidence="7"/>
<evidence type="ECO:0000259" key="8">
    <source>
        <dbReference type="Pfam" id="PF02775"/>
    </source>
</evidence>
<dbReference type="PANTHER" id="PTHR42916:SF1">
    <property type="entry name" value="PROTEIN PHYLLO, CHLOROPLASTIC"/>
    <property type="match status" value="1"/>
</dbReference>
<comment type="catalytic activity">
    <reaction evidence="7">
        <text>isochorismate + 2-oxoglutarate + H(+) = 5-enolpyruvoyl-6-hydroxy-2-succinyl-cyclohex-3-ene-1-carboxylate + CO2</text>
        <dbReference type="Rhea" id="RHEA:25593"/>
        <dbReference type="ChEBI" id="CHEBI:15378"/>
        <dbReference type="ChEBI" id="CHEBI:16526"/>
        <dbReference type="ChEBI" id="CHEBI:16810"/>
        <dbReference type="ChEBI" id="CHEBI:29780"/>
        <dbReference type="ChEBI" id="CHEBI:58818"/>
        <dbReference type="EC" id="2.2.1.9"/>
    </reaction>
</comment>
<dbReference type="Gene3D" id="3.40.50.1220">
    <property type="entry name" value="TPP-binding domain"/>
    <property type="match status" value="1"/>
</dbReference>
<dbReference type="Pfam" id="PF02775">
    <property type="entry name" value="TPP_enzyme_C"/>
    <property type="match status" value="1"/>
</dbReference>